<organism evidence="1 2">
    <name type="scientific">Thermococcus barophilus</name>
    <dbReference type="NCBI Taxonomy" id="55802"/>
    <lineage>
        <taxon>Archaea</taxon>
        <taxon>Methanobacteriati</taxon>
        <taxon>Methanobacteriota</taxon>
        <taxon>Thermococci</taxon>
        <taxon>Thermococcales</taxon>
        <taxon>Thermococcaceae</taxon>
        <taxon>Thermococcus</taxon>
    </lineage>
</organism>
<dbReference type="PATRIC" id="fig|55802.8.peg.43"/>
<dbReference type="RefSeq" id="WP_056933063.1">
    <property type="nucleotide sequence ID" value="NZ_CP013050.1"/>
</dbReference>
<sequence>MRLTKLILNYVKIKGIKEINPKIIGNYARKKGYNPRTVRLVGMELAKAGAVVKDGKIIFKITFVILLYA</sequence>
<name>A0A0S1X8C8_THEBA</name>
<dbReference type="Proteomes" id="UP000066042">
    <property type="component" value="Chromosome"/>
</dbReference>
<dbReference type="AlphaFoldDB" id="A0A0S1X8C8"/>
<protein>
    <submittedName>
        <fullName evidence="1">Uncharacterized protein</fullName>
    </submittedName>
</protein>
<dbReference type="EMBL" id="CP013050">
    <property type="protein sequence ID" value="ALM74025.1"/>
    <property type="molecule type" value="Genomic_DNA"/>
</dbReference>
<dbReference type="GeneID" id="26135343"/>
<gene>
    <name evidence="1" type="ORF">TBCH5v1_0045</name>
</gene>
<evidence type="ECO:0000313" key="1">
    <source>
        <dbReference type="EMBL" id="ALM74025.1"/>
    </source>
</evidence>
<evidence type="ECO:0000313" key="2">
    <source>
        <dbReference type="Proteomes" id="UP000066042"/>
    </source>
</evidence>
<reference evidence="1 2" key="1">
    <citation type="journal article" date="2016" name="Genome Announc.">
        <title>Complete genome sequence of the hyperthermophilic and piezophilic archaeon Thermococcus barophilus Ch5, capable of growth at the expense of hydrogenogenesis from carbon monoxide and formate.</title>
        <authorList>
            <person name="Oger P."/>
            <person name="Sokolova T.G."/>
            <person name="Kozhevnikova D.A."/>
            <person name="Taranov E.A."/>
            <person name="Vannier P."/>
            <person name="Lee H.S."/>
            <person name="Kwon K.K."/>
            <person name="Kang S.G."/>
            <person name="Lee J.H."/>
            <person name="Bonch-Osmolovskaya E.A."/>
            <person name="Lebedinsky A.V."/>
        </authorList>
    </citation>
    <scope>NUCLEOTIDE SEQUENCE [LARGE SCALE GENOMIC DNA]</scope>
    <source>
        <strain evidence="2">Ch5</strain>
    </source>
</reference>
<accession>A0A0S1X8C8</accession>
<proteinExistence type="predicted"/>